<dbReference type="Proteomes" id="UP001199642">
    <property type="component" value="Chromosome"/>
</dbReference>
<organism evidence="1 2">
    <name type="scientific">Microbacterium resistens</name>
    <dbReference type="NCBI Taxonomy" id="156977"/>
    <lineage>
        <taxon>Bacteria</taxon>
        <taxon>Bacillati</taxon>
        <taxon>Actinomycetota</taxon>
        <taxon>Actinomycetes</taxon>
        <taxon>Micrococcales</taxon>
        <taxon>Microbacteriaceae</taxon>
        <taxon>Microbacterium</taxon>
    </lineage>
</organism>
<gene>
    <name evidence="1" type="ORF">K8F61_05235</name>
</gene>
<dbReference type="RefSeq" id="WP_231820925.1">
    <property type="nucleotide sequence ID" value="NZ_CP082781.1"/>
</dbReference>
<keyword evidence="2" id="KW-1185">Reference proteome</keyword>
<reference evidence="1 2" key="1">
    <citation type="submission" date="2023-01" db="EMBL/GenBank/DDBJ databases">
        <title>Characterization of estradiol degrading bacteria Microbacterium sp. MZT7 and reveal degrading genes through genome analysis.</title>
        <authorList>
            <person name="Hao P."/>
            <person name="Gao Y."/>
        </authorList>
    </citation>
    <scope>NUCLEOTIDE SEQUENCE [LARGE SCALE GENOMIC DNA]</scope>
    <source>
        <strain evidence="1 2">MZT7</strain>
    </source>
</reference>
<dbReference type="EMBL" id="CP082781">
    <property type="protein sequence ID" value="UGS27593.1"/>
    <property type="molecule type" value="Genomic_DNA"/>
</dbReference>
<evidence type="ECO:0000313" key="1">
    <source>
        <dbReference type="EMBL" id="UGS27593.1"/>
    </source>
</evidence>
<sequence>MAEYLTYREAAKVARRSVITIKRWRRNGMPMGWQVRDGQRHRVVEEAVLKKWWRERMTADPVWQARLRKMQREREEATRRESNLHGLR</sequence>
<dbReference type="SUPFAM" id="SSF46955">
    <property type="entry name" value="Putative DNA-binding domain"/>
    <property type="match status" value="1"/>
</dbReference>
<evidence type="ECO:0008006" key="3">
    <source>
        <dbReference type="Google" id="ProtNLM"/>
    </source>
</evidence>
<proteinExistence type="predicted"/>
<evidence type="ECO:0000313" key="2">
    <source>
        <dbReference type="Proteomes" id="UP001199642"/>
    </source>
</evidence>
<name>A0ABY3RXB0_9MICO</name>
<accession>A0ABY3RXB0</accession>
<dbReference type="InterPro" id="IPR009061">
    <property type="entry name" value="DNA-bd_dom_put_sf"/>
</dbReference>
<protein>
    <recommendedName>
        <fullName evidence="3">Helix-turn-helix domain-containing protein</fullName>
    </recommendedName>
</protein>